<comment type="caution">
    <text evidence="3">The sequence shown here is derived from an EMBL/GenBank/DDBJ whole genome shotgun (WGS) entry which is preliminary data.</text>
</comment>
<keyword evidence="4" id="KW-1185">Reference proteome</keyword>
<dbReference type="PROSITE" id="PS51740">
    <property type="entry name" value="SPOVT_ABRB"/>
    <property type="match status" value="1"/>
</dbReference>
<dbReference type="InterPro" id="IPR037914">
    <property type="entry name" value="SpoVT-AbrB_sf"/>
</dbReference>
<evidence type="ECO:0000259" key="2">
    <source>
        <dbReference type="PROSITE" id="PS51740"/>
    </source>
</evidence>
<dbReference type="NCBIfam" id="TIGR01439">
    <property type="entry name" value="lp_hng_hel_AbrB"/>
    <property type="match status" value="1"/>
</dbReference>
<name>A0A6G4XW33_9ACTN</name>
<dbReference type="EMBL" id="JAAKZW010000261">
    <property type="protein sequence ID" value="NGO80904.1"/>
    <property type="molecule type" value="Genomic_DNA"/>
</dbReference>
<feature type="domain" description="SpoVT-AbrB" evidence="2">
    <location>
        <begin position="12"/>
        <end position="57"/>
    </location>
</feature>
<evidence type="ECO:0000313" key="4">
    <source>
        <dbReference type="Proteomes" id="UP000481109"/>
    </source>
</evidence>
<dbReference type="RefSeq" id="WP_165336314.1">
    <property type="nucleotide sequence ID" value="NZ_JAAKZW010000261.1"/>
</dbReference>
<evidence type="ECO:0000313" key="3">
    <source>
        <dbReference type="EMBL" id="NGO80904.1"/>
    </source>
</evidence>
<dbReference type="InterPro" id="IPR007159">
    <property type="entry name" value="SpoVT-AbrB_dom"/>
</dbReference>
<proteinExistence type="predicted"/>
<sequence length="117" mass="13117">MTAVKRRRRPHLVATPLRKKGVITIPQDIRDQLDLREGDQLVVAVEDGRIVLTPASVVPDDQAWFWSPEWQAKEREVEEALAEGERGEVHEDGASLLRTLADDAGLDLGEIEKRADV</sequence>
<dbReference type="Proteomes" id="UP000481109">
    <property type="component" value="Unassembled WGS sequence"/>
</dbReference>
<dbReference type="AlphaFoldDB" id="A0A6G4XW33"/>
<dbReference type="Gene3D" id="2.10.260.10">
    <property type="match status" value="1"/>
</dbReference>
<dbReference type="Pfam" id="PF04014">
    <property type="entry name" value="MazE_antitoxin"/>
    <property type="match status" value="1"/>
</dbReference>
<evidence type="ECO:0000256" key="1">
    <source>
        <dbReference type="PROSITE-ProRule" id="PRU01076"/>
    </source>
</evidence>
<dbReference type="GO" id="GO:0003677">
    <property type="term" value="F:DNA binding"/>
    <property type="evidence" value="ECO:0007669"/>
    <property type="project" value="UniProtKB-UniRule"/>
</dbReference>
<dbReference type="SUPFAM" id="SSF89447">
    <property type="entry name" value="AbrB/MazE/MraZ-like"/>
    <property type="match status" value="1"/>
</dbReference>
<organism evidence="3 4">
    <name type="scientific">Streptomyces mesophilus</name>
    <dbReference type="NCBI Taxonomy" id="1775132"/>
    <lineage>
        <taxon>Bacteria</taxon>
        <taxon>Bacillati</taxon>
        <taxon>Actinomycetota</taxon>
        <taxon>Actinomycetes</taxon>
        <taxon>Kitasatosporales</taxon>
        <taxon>Streptomycetaceae</taxon>
        <taxon>Streptomyces</taxon>
    </lineage>
</organism>
<dbReference type="SMART" id="SM00966">
    <property type="entry name" value="SpoVT_AbrB"/>
    <property type="match status" value="1"/>
</dbReference>
<keyword evidence="1 3" id="KW-0238">DNA-binding</keyword>
<protein>
    <submittedName>
        <fullName evidence="3">AbrB/MazE/SpoVT family DNA-binding domain-containing protein</fullName>
    </submittedName>
</protein>
<accession>A0A6G4XW33</accession>
<gene>
    <name evidence="3" type="ORF">G6045_35385</name>
</gene>
<reference evidence="3 4" key="1">
    <citation type="submission" date="2020-02" db="EMBL/GenBank/DDBJ databases">
        <title>Whole-genome analyses of novel actinobacteria.</title>
        <authorList>
            <person name="Sahin N."/>
            <person name="Tokatli A."/>
        </authorList>
    </citation>
    <scope>NUCLEOTIDE SEQUENCE [LARGE SCALE GENOMIC DNA]</scope>
    <source>
        <strain evidence="3 4">YC504</strain>
    </source>
</reference>